<evidence type="ECO:0000256" key="2">
    <source>
        <dbReference type="ARBA" id="ARBA00022723"/>
    </source>
</evidence>
<dbReference type="GeneTree" id="ENSGT00950000183025"/>
<dbReference type="PANTHER" id="PTHR31915">
    <property type="entry name" value="SKICH DOMAIN-CONTAINING PROTEIN"/>
    <property type="match status" value="1"/>
</dbReference>
<keyword evidence="2" id="KW-0479">Metal-binding</keyword>
<sequence length="846" mass="97224">MDLVHVLLPSSSTMQASNFAHVIFQNVAKSYIPHAPLECHYILTPCIKPHHKDWVGIFKVGWSTARDYYTFLWSQVPENYAEGTSVNRMVVFQGYYLPNDDGEFYQFCYVTHKGEIRGASTPFQFRAPSPTDDLLTMEDDANLDMLVVTTKTSLLERKIEMLLKEKEELMNVKSGLEQETTQLCGCLEKLEKEIFQEKEMCEQIKKEYKDLFQNSEAMEIQKEDIEKKYEEAVAKIIQLEKDIVFANQNAIGKETELDSIKHKLRKLTAEKEQLELQLKNEKDEKELYKIHAKNTEIENTKLLKENHSLKNLDAGKECMLTHYKEEMGRLQQCLSEKDKLQKELLLNSSNMEDVAILKEHLRRAEEQLQASEQKVTLMAKELGDVSNARDKAMGDLHNARMEIDVLKTKLTDTESKYQLDVQLLKAAVSKNEKQSTVDNTTVEQELHKEVEDLKLRLHMAAEHYKEKYKECQKLQKQVVRLSEQLEEKKNETASNKQSDDGTNTELPPGTAEDLFHNTLSASPALFFHSLEVLGQTQMSKMNNEIADKTEKSKKCKPILSEESDRSHAFAEELAQVQQKWNEHLQINNDLNQEVAEEVHYKVLLSKKEQEVKELKANVADLVEAKEMLEELNRELSKEVNTQGSGPVHEHEDPITQNSQSLGAQKVLQYPNPYSSETLLVPMKQPGLQFGNPYAEPGRDGEDGALYPDEIRRVPLGISTWGLDSNVVCSQPSRNFNRPDGLEDPDDLITDEDVNVSPVDVSDPQSFLLQERGSHFCFQSSFDLHKKCPLCDLVFPPNYDQSKFEEHVESHWKVCPMCNEQFSPDCDQQIFEKHVLMHFPENVQSFD</sequence>
<feature type="coiled-coil region" evidence="8">
    <location>
        <begin position="152"/>
        <end position="416"/>
    </location>
</feature>
<keyword evidence="6 8" id="KW-0175">Coiled coil</keyword>
<dbReference type="Gene3D" id="2.60.40.2840">
    <property type="match status" value="1"/>
</dbReference>
<gene>
    <name evidence="12" type="primary">tax1bp1b</name>
</gene>
<dbReference type="OMA" id="NKTSGDQ"/>
<evidence type="ECO:0000256" key="5">
    <source>
        <dbReference type="ARBA" id="ARBA00022833"/>
    </source>
</evidence>
<evidence type="ECO:0000313" key="11">
    <source>
        <dbReference type="EMBL" id="AFO95435.1"/>
    </source>
</evidence>
<name>V9KBA4_CALMI</name>
<feature type="domain" description="UBZ1-type" evidence="10">
    <location>
        <begin position="811"/>
        <end position="837"/>
    </location>
</feature>
<feature type="region of interest" description="Disordered" evidence="9">
    <location>
        <begin position="486"/>
        <end position="515"/>
    </location>
</feature>
<dbReference type="RefSeq" id="XP_007898671.1">
    <property type="nucleotide sequence ID" value="XM_007900480.2"/>
</dbReference>
<accession>V9KBA4</accession>
<evidence type="ECO:0000313" key="13">
    <source>
        <dbReference type="Proteomes" id="UP000314986"/>
    </source>
</evidence>
<dbReference type="PANTHER" id="PTHR31915:SF8">
    <property type="entry name" value="TAX1-BINDING PROTEIN 1"/>
    <property type="match status" value="1"/>
</dbReference>
<protein>
    <submittedName>
        <fullName evidence="12">Tax1 (human T-cell leukemia virus type I) binding protein 1b</fullName>
    </submittedName>
    <submittedName>
        <fullName evidence="11">Tax1-binding protein 1</fullName>
    </submittedName>
</protein>
<dbReference type="Proteomes" id="UP000314986">
    <property type="component" value="Unassembled WGS sequence"/>
</dbReference>
<evidence type="ECO:0000256" key="7">
    <source>
        <dbReference type="PROSITE-ProRule" id="PRU01253"/>
    </source>
</evidence>
<dbReference type="GO" id="GO:0006915">
    <property type="term" value="P:apoptotic process"/>
    <property type="evidence" value="ECO:0007669"/>
    <property type="project" value="UniProtKB-KW"/>
</dbReference>
<dbReference type="CDD" id="cd21969">
    <property type="entry name" value="Zn-C2H2_TAX1BP1_rpt1"/>
    <property type="match status" value="1"/>
</dbReference>
<evidence type="ECO:0000256" key="9">
    <source>
        <dbReference type="SAM" id="MobiDB-lite"/>
    </source>
</evidence>
<evidence type="ECO:0000256" key="4">
    <source>
        <dbReference type="ARBA" id="ARBA00022771"/>
    </source>
</evidence>
<feature type="domain" description="UBZ1-type" evidence="10">
    <location>
        <begin position="784"/>
        <end position="810"/>
    </location>
</feature>
<reference evidence="12" key="4">
    <citation type="submission" date="2025-05" db="UniProtKB">
        <authorList>
            <consortium name="Ensembl"/>
        </authorList>
    </citation>
    <scope>IDENTIFICATION</scope>
</reference>
<dbReference type="EMBL" id="JW862918">
    <property type="protein sequence ID" value="AFO95435.1"/>
    <property type="molecule type" value="mRNA"/>
</dbReference>
<keyword evidence="3" id="KW-0677">Repeat</keyword>
<keyword evidence="4 7" id="KW-0863">Zinc-finger</keyword>
<reference evidence="13" key="2">
    <citation type="journal article" date="2007" name="PLoS Biol.">
        <title>Survey sequencing and comparative analysis of the elephant shark (Callorhinchus milii) genome.</title>
        <authorList>
            <person name="Venkatesh B."/>
            <person name="Kirkness E.F."/>
            <person name="Loh Y.H."/>
            <person name="Halpern A.L."/>
            <person name="Lee A.P."/>
            <person name="Johnson J."/>
            <person name="Dandona N."/>
            <person name="Viswanathan L.D."/>
            <person name="Tay A."/>
            <person name="Venter J.C."/>
            <person name="Strausberg R.L."/>
            <person name="Brenner S."/>
        </authorList>
    </citation>
    <scope>NUCLEOTIDE SEQUENCE [LARGE SCALE GENOMIC DNA]</scope>
</reference>
<dbReference type="FunFam" id="2.60.40.2840:FF:000002">
    <property type="entry name" value="Tax1-binding protein 1 isoform 2"/>
    <property type="match status" value="1"/>
</dbReference>
<organism evidence="11">
    <name type="scientific">Callorhinchus milii</name>
    <name type="common">Ghost shark</name>
    <dbReference type="NCBI Taxonomy" id="7868"/>
    <lineage>
        <taxon>Eukaryota</taxon>
        <taxon>Metazoa</taxon>
        <taxon>Chordata</taxon>
        <taxon>Craniata</taxon>
        <taxon>Vertebrata</taxon>
        <taxon>Chondrichthyes</taxon>
        <taxon>Holocephali</taxon>
        <taxon>Chimaeriformes</taxon>
        <taxon>Callorhinchidae</taxon>
        <taxon>Callorhinchus</taxon>
    </lineage>
</organism>
<dbReference type="Pfam" id="PF17751">
    <property type="entry name" value="SKICH"/>
    <property type="match status" value="1"/>
</dbReference>
<reference evidence="11 13" key="3">
    <citation type="journal article" date="2014" name="Nature">
        <title>Elephant shark genome provides unique insights into gnathostome evolution.</title>
        <authorList>
            <consortium name="International Elephant Shark Genome Sequencing Consortium"/>
            <person name="Venkatesh B."/>
            <person name="Lee A.P."/>
            <person name="Ravi V."/>
            <person name="Maurya A.K."/>
            <person name="Lian M.M."/>
            <person name="Swann J.B."/>
            <person name="Ohta Y."/>
            <person name="Flajnik M.F."/>
            <person name="Sutoh Y."/>
            <person name="Kasahara M."/>
            <person name="Hoon S."/>
            <person name="Gangu V."/>
            <person name="Roy S.W."/>
            <person name="Irimia M."/>
            <person name="Korzh V."/>
            <person name="Kondrychyn I."/>
            <person name="Lim Z.W."/>
            <person name="Tay B.H."/>
            <person name="Tohari S."/>
            <person name="Kong K.W."/>
            <person name="Ho S."/>
            <person name="Lorente-Galdos B."/>
            <person name="Quilez J."/>
            <person name="Marques-Bonet T."/>
            <person name="Raney B.J."/>
            <person name="Ingham P.W."/>
            <person name="Tay A."/>
            <person name="Hillier L.W."/>
            <person name="Minx P."/>
            <person name="Boehm T."/>
            <person name="Wilson R.K."/>
            <person name="Brenner S."/>
            <person name="Warren W.C."/>
        </authorList>
    </citation>
    <scope>NUCLEOTIDE SEQUENCE</scope>
    <source>
        <tissue evidence="11">Spleen</tissue>
    </source>
</reference>
<dbReference type="InterPro" id="IPR041611">
    <property type="entry name" value="SKICH"/>
</dbReference>
<evidence type="ECO:0000256" key="8">
    <source>
        <dbReference type="SAM" id="Coils"/>
    </source>
</evidence>
<reference evidence="13" key="1">
    <citation type="journal article" date="2006" name="Science">
        <title>Ancient noncoding elements conserved in the human genome.</title>
        <authorList>
            <person name="Venkatesh B."/>
            <person name="Kirkness E.F."/>
            <person name="Loh Y.H."/>
            <person name="Halpern A.L."/>
            <person name="Lee A.P."/>
            <person name="Johnson J."/>
            <person name="Dandona N."/>
            <person name="Viswanathan L.D."/>
            <person name="Tay A."/>
            <person name="Venter J.C."/>
            <person name="Strausberg R.L."/>
            <person name="Brenner S."/>
        </authorList>
    </citation>
    <scope>NUCLEOTIDE SEQUENCE [LARGE SCALE GENOMIC DNA]</scope>
</reference>
<dbReference type="CDD" id="cd21970">
    <property type="entry name" value="Zn-C2H2_TAX1BP1_rpt2"/>
    <property type="match status" value="1"/>
</dbReference>
<dbReference type="GO" id="GO:0008270">
    <property type="term" value="F:zinc ion binding"/>
    <property type="evidence" value="ECO:0007669"/>
    <property type="project" value="UniProtKB-KW"/>
</dbReference>
<dbReference type="STRING" id="7868.ENSCMIP00000013585"/>
<dbReference type="InterPro" id="IPR051002">
    <property type="entry name" value="UBA_autophagy_assoc_protein"/>
</dbReference>
<evidence type="ECO:0000256" key="3">
    <source>
        <dbReference type="ARBA" id="ARBA00022737"/>
    </source>
</evidence>
<dbReference type="KEGG" id="cmk:103183160"/>
<keyword evidence="1" id="KW-0053">Apoptosis</keyword>
<dbReference type="AlphaFoldDB" id="V9KBA4"/>
<dbReference type="Gene3D" id="6.20.250.40">
    <property type="match status" value="1"/>
</dbReference>
<dbReference type="OrthoDB" id="10015001at2759"/>
<dbReference type="InterPro" id="IPR041641">
    <property type="entry name" value="CALCOCO1/2_Zn_UBZ1"/>
</dbReference>
<dbReference type="Pfam" id="PF18112">
    <property type="entry name" value="Zn-C2H2_12"/>
    <property type="match status" value="2"/>
</dbReference>
<proteinExistence type="evidence at transcript level"/>
<dbReference type="Pfam" id="PF07888">
    <property type="entry name" value="CALCOCO1"/>
    <property type="match status" value="1"/>
</dbReference>
<feature type="compositionally biased region" description="Polar residues" evidence="9">
    <location>
        <begin position="492"/>
        <end position="505"/>
    </location>
</feature>
<evidence type="ECO:0000313" key="12">
    <source>
        <dbReference type="Ensembl" id="ENSCMIP00000013585.1"/>
    </source>
</evidence>
<evidence type="ECO:0000256" key="6">
    <source>
        <dbReference type="ARBA" id="ARBA00023054"/>
    </source>
</evidence>
<feature type="region of interest" description="Disordered" evidence="9">
    <location>
        <begin position="635"/>
        <end position="654"/>
    </location>
</feature>
<evidence type="ECO:0000256" key="1">
    <source>
        <dbReference type="ARBA" id="ARBA00022703"/>
    </source>
</evidence>
<keyword evidence="13" id="KW-1185">Reference proteome</keyword>
<dbReference type="CTD" id="324152"/>
<dbReference type="PROSITE" id="PS51905">
    <property type="entry name" value="ZF_UBZ1"/>
    <property type="match status" value="2"/>
</dbReference>
<keyword evidence="5" id="KW-0862">Zinc</keyword>
<dbReference type="GeneID" id="103183160"/>
<dbReference type="InterPro" id="IPR012852">
    <property type="entry name" value="CALCOCO1-like"/>
</dbReference>
<evidence type="ECO:0000259" key="10">
    <source>
        <dbReference type="PROSITE" id="PS51905"/>
    </source>
</evidence>
<dbReference type="Ensembl" id="ENSCMIT00000013883.1">
    <property type="protein sequence ID" value="ENSCMIP00000013585.1"/>
    <property type="gene ID" value="ENSCMIG00000006795.1"/>
</dbReference>